<proteinExistence type="inferred from homology"/>
<dbReference type="InterPro" id="IPR019826">
    <property type="entry name" value="Carboxylesterase_B_AS"/>
</dbReference>
<dbReference type="PANTHER" id="PTHR43918:SF4">
    <property type="entry name" value="CARBOXYLIC ESTER HYDROLASE"/>
    <property type="match status" value="1"/>
</dbReference>
<dbReference type="InterPro" id="IPR050654">
    <property type="entry name" value="AChE-related_enzymes"/>
</dbReference>
<dbReference type="PROSITE" id="PS00941">
    <property type="entry name" value="CARBOXYLESTERASE_B_2"/>
    <property type="match status" value="1"/>
</dbReference>
<keyword evidence="2 3" id="KW-0378">Hydrolase</keyword>
<feature type="domain" description="Carboxylesterase type B" evidence="4">
    <location>
        <begin position="45"/>
        <end position="531"/>
    </location>
</feature>
<evidence type="ECO:0000313" key="5">
    <source>
        <dbReference type="EMBL" id="KAF1949000.1"/>
    </source>
</evidence>
<dbReference type="InterPro" id="IPR002018">
    <property type="entry name" value="CarbesteraseB"/>
</dbReference>
<evidence type="ECO:0000256" key="3">
    <source>
        <dbReference type="RuleBase" id="RU361235"/>
    </source>
</evidence>
<dbReference type="Gene3D" id="3.40.50.1820">
    <property type="entry name" value="alpha/beta hydrolase"/>
    <property type="match status" value="1"/>
</dbReference>
<protein>
    <recommendedName>
        <fullName evidence="3">Carboxylic ester hydrolase</fullName>
        <ecNumber evidence="3">3.1.1.-</ecNumber>
    </recommendedName>
</protein>
<keyword evidence="6" id="KW-1185">Reference proteome</keyword>
<comment type="similarity">
    <text evidence="1 3">Belongs to the type-B carboxylesterase/lipase family.</text>
</comment>
<dbReference type="Pfam" id="PF00135">
    <property type="entry name" value="COesterase"/>
    <property type="match status" value="1"/>
</dbReference>
<organism evidence="5 6">
    <name type="scientific">Byssothecium circinans</name>
    <dbReference type="NCBI Taxonomy" id="147558"/>
    <lineage>
        <taxon>Eukaryota</taxon>
        <taxon>Fungi</taxon>
        <taxon>Dikarya</taxon>
        <taxon>Ascomycota</taxon>
        <taxon>Pezizomycotina</taxon>
        <taxon>Dothideomycetes</taxon>
        <taxon>Pleosporomycetidae</taxon>
        <taxon>Pleosporales</taxon>
        <taxon>Massarineae</taxon>
        <taxon>Massarinaceae</taxon>
        <taxon>Byssothecium</taxon>
    </lineage>
</organism>
<dbReference type="PROSITE" id="PS00122">
    <property type="entry name" value="CARBOXYLESTERASE_B_1"/>
    <property type="match status" value="1"/>
</dbReference>
<dbReference type="EMBL" id="ML977044">
    <property type="protein sequence ID" value="KAF1949000.1"/>
    <property type="molecule type" value="Genomic_DNA"/>
</dbReference>
<sequence length="584" mass="64261">MKIFRAVIALIPAWTPWCTLVLGSASPINDHHGEGAGGGEHALPTATVDGGVIIGTTTSVRGATVGVDQYLGIPFASAPIGTGRFSTPKPTGWSEPLETREFGATCIQVFNPYESRDFIQDVYSPTRPRESEDCLYLNVFAPQKSSDCSDDDDDNLKDDDDDSEDEELLPVLFWLYGGGFKLGSTNLPIYSGAPFAALENVIVVSANYRTNVFGFPSTPAITNLTERNLGLLDQRAALAWVQRNIEAFGGDPDKVTIFGQSAGGYAVDVLLTSPWADDDLPFQAAIMQSGTYSYNPLPNCNNTNFAAWDSLLNHTNCTSSSPTKAYQCILDTPVDMMRYAQEKYGITFGMAGDNVTIVCDPRLRREAGKFAKVPVIGGSNVEDGSYYAAKNGTDIDRYFNVTFPGETELKAKVLAAYDINPAEGRWDNMTRLTQIHTDWNFHCPAVFLSNSSTRYTPTYRYLFNATFPNNRLPYPSILPDNRWPLTPNDTQGAYHASEIPLVFSTYNRTNATREQKELSNVMRRAWANFARDPWTAPIEGWGVSGANGSWVMNFGTDGKAGVGFGVDRTGKCDVWKDFIWGKHF</sequence>
<name>A0A6A5T9Q0_9PLEO</name>
<gene>
    <name evidence="5" type="ORF">CC80DRAFT_497837</name>
</gene>
<evidence type="ECO:0000313" key="6">
    <source>
        <dbReference type="Proteomes" id="UP000800035"/>
    </source>
</evidence>
<dbReference type="SUPFAM" id="SSF53474">
    <property type="entry name" value="alpha/beta-Hydrolases"/>
    <property type="match status" value="1"/>
</dbReference>
<dbReference type="GO" id="GO:0052689">
    <property type="term" value="F:carboxylic ester hydrolase activity"/>
    <property type="evidence" value="ECO:0007669"/>
    <property type="project" value="TreeGrafter"/>
</dbReference>
<dbReference type="OrthoDB" id="408631at2759"/>
<dbReference type="EC" id="3.1.1.-" evidence="3"/>
<reference evidence="5" key="1">
    <citation type="journal article" date="2020" name="Stud. Mycol.">
        <title>101 Dothideomycetes genomes: a test case for predicting lifestyles and emergence of pathogens.</title>
        <authorList>
            <person name="Haridas S."/>
            <person name="Albert R."/>
            <person name="Binder M."/>
            <person name="Bloem J."/>
            <person name="Labutti K."/>
            <person name="Salamov A."/>
            <person name="Andreopoulos B."/>
            <person name="Baker S."/>
            <person name="Barry K."/>
            <person name="Bills G."/>
            <person name="Bluhm B."/>
            <person name="Cannon C."/>
            <person name="Castanera R."/>
            <person name="Culley D."/>
            <person name="Daum C."/>
            <person name="Ezra D."/>
            <person name="Gonzalez J."/>
            <person name="Henrissat B."/>
            <person name="Kuo A."/>
            <person name="Liang C."/>
            <person name="Lipzen A."/>
            <person name="Lutzoni F."/>
            <person name="Magnuson J."/>
            <person name="Mondo S."/>
            <person name="Nolan M."/>
            <person name="Ohm R."/>
            <person name="Pangilinan J."/>
            <person name="Park H.-J."/>
            <person name="Ramirez L."/>
            <person name="Alfaro M."/>
            <person name="Sun H."/>
            <person name="Tritt A."/>
            <person name="Yoshinaga Y."/>
            <person name="Zwiers L.-H."/>
            <person name="Turgeon B."/>
            <person name="Goodwin S."/>
            <person name="Spatafora J."/>
            <person name="Crous P."/>
            <person name="Grigoriev I."/>
        </authorList>
    </citation>
    <scope>NUCLEOTIDE SEQUENCE</scope>
    <source>
        <strain evidence="5">CBS 675.92</strain>
    </source>
</reference>
<dbReference type="Proteomes" id="UP000800035">
    <property type="component" value="Unassembled WGS sequence"/>
</dbReference>
<feature type="signal peptide" evidence="3">
    <location>
        <begin position="1"/>
        <end position="25"/>
    </location>
</feature>
<dbReference type="PANTHER" id="PTHR43918">
    <property type="entry name" value="ACETYLCHOLINESTERASE"/>
    <property type="match status" value="1"/>
</dbReference>
<dbReference type="InterPro" id="IPR019819">
    <property type="entry name" value="Carboxylesterase_B_CS"/>
</dbReference>
<feature type="chain" id="PRO_5025706025" description="Carboxylic ester hydrolase" evidence="3">
    <location>
        <begin position="26"/>
        <end position="584"/>
    </location>
</feature>
<accession>A0A6A5T9Q0</accession>
<evidence type="ECO:0000259" key="4">
    <source>
        <dbReference type="Pfam" id="PF00135"/>
    </source>
</evidence>
<keyword evidence="3" id="KW-0732">Signal</keyword>
<dbReference type="AlphaFoldDB" id="A0A6A5T9Q0"/>
<dbReference type="InterPro" id="IPR029058">
    <property type="entry name" value="AB_hydrolase_fold"/>
</dbReference>
<evidence type="ECO:0000256" key="1">
    <source>
        <dbReference type="ARBA" id="ARBA00005964"/>
    </source>
</evidence>
<evidence type="ECO:0000256" key="2">
    <source>
        <dbReference type="ARBA" id="ARBA00022801"/>
    </source>
</evidence>